<dbReference type="VEuPathDB" id="FungiDB:BO70DRAFT_358115"/>
<dbReference type="InterPro" id="IPR011990">
    <property type="entry name" value="TPR-like_helical_dom_sf"/>
</dbReference>
<dbReference type="RefSeq" id="XP_025403106.1">
    <property type="nucleotide sequence ID" value="XM_025542214.1"/>
</dbReference>
<sequence>MADSTSPSPASLNTLFDEASSLRERYDPVRLADADIVPLLQLPSAKAVFGHNATDESALARVAREEIPYTTFLSEKARAVSQAPVEGLTVEQQRSQLLHVGLAALFGFLQSNVTGPPLDFNPAELIIPATLRPDAAALRAVRAHVIRDLSVDGEAAYKLTPNVELFAVAKALLADADVLLANGPVVARTARVRVNFLHQKMLSEVTGTLQDAIYNDVNELERIVLSDKCTAQEKGRYLLERATIHTHHSFDAKARKDLEQAAAERKFEFALTGKLGKRTKFQDRDISQLVILAKSADDVSETVGSSEANDTPSGPKKLDLNDDTLLESISFTKKNGQQSEDKQVTVQDENLPPALADLDPGNQPKLDPVDSAILLALASAITNTSPEDGLTREETAPYATRVLEGGSSNWQIYTQALLVRSRVEGYKSRTVERSVLQMQALVDQVIADTATSDAQAGTSVEEPTTFLPRPEESESASAAERLEYIWILNSSTRWDLESELATRWVNLGGLRTALDIYERLQMWAEAALCYAATEREDKANFLVRRQLYQPTGTDLDDDNEKFDGPELNPLPADAPRLFCILGDINTDPTMYERAWDVSNSRYARAQRSLARHYLTMKPPALDKAEDAYLKSLHINRLNHGAWFALGCVQLELQKWNDAINAFTRTRKREALAALQRAAQLKHTDARIWDNVLTVAASIPPPYTPFREVITAQKRVIELLGAKNGEKCIDLPILGLLIDHLVTAYDYENLLIVDPTAPDSSAKVIRSGTIAGQILSLVDDNIVPLITHSAPLWLLVSRVELFRERPSKAFEAHEKAWRATVASNTQGAFQMGEEKNWLDVVKATERLVRDGYARYGPMDKEGQTLAEGQEAEMVAKDWRFKARSAVRGVLGKGKDFWEDSEGWLRLKELQTEVGSS</sequence>
<evidence type="ECO:0000256" key="2">
    <source>
        <dbReference type="ARBA" id="ARBA00022803"/>
    </source>
</evidence>
<feature type="region of interest" description="Disordered" evidence="3">
    <location>
        <begin position="452"/>
        <end position="474"/>
    </location>
</feature>
<gene>
    <name evidence="4" type="ORF">BO70DRAFT_358115</name>
</gene>
<dbReference type="Proteomes" id="UP000247233">
    <property type="component" value="Unassembled WGS sequence"/>
</dbReference>
<keyword evidence="5" id="KW-1185">Reference proteome</keyword>
<feature type="compositionally biased region" description="Polar residues" evidence="3">
    <location>
        <begin position="302"/>
        <end position="312"/>
    </location>
</feature>
<dbReference type="OrthoDB" id="1936594at2759"/>
<dbReference type="SUPFAM" id="SSF48452">
    <property type="entry name" value="TPR-like"/>
    <property type="match status" value="1"/>
</dbReference>
<dbReference type="AlphaFoldDB" id="A0A317WWG4"/>
<evidence type="ECO:0000313" key="5">
    <source>
        <dbReference type="Proteomes" id="UP000247233"/>
    </source>
</evidence>
<dbReference type="PANTHER" id="PTHR16193">
    <property type="entry name" value="TETRATRICOPEPTIDE REPEAT PROTEIN 27"/>
    <property type="match status" value="1"/>
</dbReference>
<dbReference type="PANTHER" id="PTHR16193:SF0">
    <property type="entry name" value="TETRATRICOPEPTIDE REPEAT PROTEIN 27"/>
    <property type="match status" value="1"/>
</dbReference>
<reference evidence="4 5" key="1">
    <citation type="submission" date="2016-12" db="EMBL/GenBank/DDBJ databases">
        <title>The genomes of Aspergillus section Nigri reveals drivers in fungal speciation.</title>
        <authorList>
            <consortium name="DOE Joint Genome Institute"/>
            <person name="Vesth T.C."/>
            <person name="Nybo J."/>
            <person name="Theobald S."/>
            <person name="Brandl J."/>
            <person name="Frisvad J.C."/>
            <person name="Nielsen K.F."/>
            <person name="Lyhne E.K."/>
            <person name="Kogle M.E."/>
            <person name="Kuo A."/>
            <person name="Riley R."/>
            <person name="Clum A."/>
            <person name="Nolan M."/>
            <person name="Lipzen A."/>
            <person name="Salamov A."/>
            <person name="Henrissat B."/>
            <person name="Wiebenga A."/>
            <person name="De Vries R.P."/>
            <person name="Grigoriev I.V."/>
            <person name="Mortensen U.H."/>
            <person name="Andersen M.R."/>
            <person name="Baker S.E."/>
        </authorList>
    </citation>
    <scope>NUCLEOTIDE SEQUENCE [LARGE SCALE GENOMIC DNA]</scope>
    <source>
        <strain evidence="4 5">CBS 117.55</strain>
    </source>
</reference>
<comment type="caution">
    <text evidence="4">The sequence shown here is derived from an EMBL/GenBank/DDBJ whole genome shotgun (WGS) entry which is preliminary data.</text>
</comment>
<evidence type="ECO:0000256" key="3">
    <source>
        <dbReference type="SAM" id="MobiDB-lite"/>
    </source>
</evidence>
<dbReference type="STRING" id="1448321.A0A317WWG4"/>
<dbReference type="InterPro" id="IPR044244">
    <property type="entry name" value="TTC27/Emw1"/>
</dbReference>
<accession>A0A317WWG4</accession>
<feature type="region of interest" description="Disordered" evidence="3">
    <location>
        <begin position="300"/>
        <end position="321"/>
    </location>
</feature>
<evidence type="ECO:0000256" key="1">
    <source>
        <dbReference type="ARBA" id="ARBA00022737"/>
    </source>
</evidence>
<dbReference type="Gene3D" id="1.25.40.10">
    <property type="entry name" value="Tetratricopeptide repeat domain"/>
    <property type="match status" value="1"/>
</dbReference>
<protein>
    <submittedName>
        <fullName evidence="4">TPR domain protein</fullName>
    </submittedName>
</protein>
<dbReference type="GeneID" id="37064451"/>
<keyword evidence="1" id="KW-0677">Repeat</keyword>
<name>A0A317WWG4_9EURO</name>
<feature type="compositionally biased region" description="Polar residues" evidence="3">
    <location>
        <begin position="452"/>
        <end position="462"/>
    </location>
</feature>
<keyword evidence="2" id="KW-0802">TPR repeat</keyword>
<proteinExistence type="predicted"/>
<dbReference type="EMBL" id="MSFL01000002">
    <property type="protein sequence ID" value="PWY90663.1"/>
    <property type="molecule type" value="Genomic_DNA"/>
</dbReference>
<organism evidence="4 5">
    <name type="scientific">Aspergillus heteromorphus CBS 117.55</name>
    <dbReference type="NCBI Taxonomy" id="1448321"/>
    <lineage>
        <taxon>Eukaryota</taxon>
        <taxon>Fungi</taxon>
        <taxon>Dikarya</taxon>
        <taxon>Ascomycota</taxon>
        <taxon>Pezizomycotina</taxon>
        <taxon>Eurotiomycetes</taxon>
        <taxon>Eurotiomycetidae</taxon>
        <taxon>Eurotiales</taxon>
        <taxon>Aspergillaceae</taxon>
        <taxon>Aspergillus</taxon>
        <taxon>Aspergillus subgen. Circumdati</taxon>
    </lineage>
</organism>
<evidence type="ECO:0000313" key="4">
    <source>
        <dbReference type="EMBL" id="PWY90663.1"/>
    </source>
</evidence>